<evidence type="ECO:0008006" key="4">
    <source>
        <dbReference type="Google" id="ProtNLM"/>
    </source>
</evidence>
<proteinExistence type="predicted"/>
<dbReference type="Proteomes" id="UP000283634">
    <property type="component" value="Unassembled WGS sequence"/>
</dbReference>
<dbReference type="PANTHER" id="PTHR38148:SF3">
    <property type="entry name" value="BAR DOMAIN-CONTAINING PROTEIN"/>
    <property type="match status" value="1"/>
</dbReference>
<sequence length="274" mass="31000">MSCCTTIPETVDKGLNENGECLERTAKAVRLFEKSIAETINLYQGLMNSFEKVASVFTELSDESDSLTIQLTRGFAEGMKKLRDGSAMSSLQMDVTQYVKEGIPPILAEHERLYKFYKRLREMKKKEELYRFKIGETEKEYARKNRPLAESKSYIKLGKSRDKASLKYQEKKEEFGVAMSHFKRLVASFLETSLPGYAACNSGFSRHLGEVMESYSSGGVLSKADNGSALHQPQHEMSEKADNHNAVQPGDGPKEGNPLTLEERYYSQEEWATQ</sequence>
<dbReference type="InterPro" id="IPR027267">
    <property type="entry name" value="AH/BAR_dom_sf"/>
</dbReference>
<reference evidence="2 3" key="1">
    <citation type="journal article" date="2018" name="BMC Genomics">
        <title>Genomic comparison of Trypanosoma conorhini and Trypanosoma rangeli to Trypanosoma cruzi strains of high and low virulence.</title>
        <authorList>
            <person name="Bradwell K.R."/>
            <person name="Koparde V.N."/>
            <person name="Matveyev A.V."/>
            <person name="Serrano M.G."/>
            <person name="Alves J.M."/>
            <person name="Parikh H."/>
            <person name="Huang B."/>
            <person name="Lee V."/>
            <person name="Espinosa-Alvarez O."/>
            <person name="Ortiz P.A."/>
            <person name="Costa-Martins A.G."/>
            <person name="Teixeira M.M."/>
            <person name="Buck G.A."/>
        </authorList>
    </citation>
    <scope>NUCLEOTIDE SEQUENCE [LARGE SCALE GENOMIC DNA]</scope>
    <source>
        <strain evidence="2 3">AM80</strain>
    </source>
</reference>
<dbReference type="AlphaFoldDB" id="A0A3R7KX22"/>
<dbReference type="OrthoDB" id="272713at2759"/>
<protein>
    <recommendedName>
        <fullName evidence="4">BAR domain-containing protein</fullName>
    </recommendedName>
</protein>
<accession>A0A3R7KX22</accession>
<dbReference type="GeneID" id="40329890"/>
<dbReference type="SUPFAM" id="SSF103657">
    <property type="entry name" value="BAR/IMD domain-like"/>
    <property type="match status" value="1"/>
</dbReference>
<keyword evidence="3" id="KW-1185">Reference proteome</keyword>
<dbReference type="RefSeq" id="XP_029237288.1">
    <property type="nucleotide sequence ID" value="XM_029382816.1"/>
</dbReference>
<comment type="caution">
    <text evidence="2">The sequence shown here is derived from an EMBL/GenBank/DDBJ whole genome shotgun (WGS) entry which is preliminary data.</text>
</comment>
<dbReference type="EMBL" id="MKGL01000208">
    <property type="protein sequence ID" value="RNF03080.1"/>
    <property type="molecule type" value="Genomic_DNA"/>
</dbReference>
<feature type="compositionally biased region" description="Basic and acidic residues" evidence="1">
    <location>
        <begin position="233"/>
        <end position="243"/>
    </location>
</feature>
<organism evidence="2 3">
    <name type="scientific">Trypanosoma rangeli</name>
    <dbReference type="NCBI Taxonomy" id="5698"/>
    <lineage>
        <taxon>Eukaryota</taxon>
        <taxon>Discoba</taxon>
        <taxon>Euglenozoa</taxon>
        <taxon>Kinetoplastea</taxon>
        <taxon>Metakinetoplastina</taxon>
        <taxon>Trypanosomatida</taxon>
        <taxon>Trypanosomatidae</taxon>
        <taxon>Trypanosoma</taxon>
        <taxon>Herpetosoma</taxon>
    </lineage>
</organism>
<evidence type="ECO:0000313" key="3">
    <source>
        <dbReference type="Proteomes" id="UP000283634"/>
    </source>
</evidence>
<dbReference type="PANTHER" id="PTHR38148">
    <property type="entry name" value="BAR DOMAIN-CONTAINING PROTEIN"/>
    <property type="match status" value="1"/>
</dbReference>
<dbReference type="OMA" id="DQLAHEN"/>
<feature type="region of interest" description="Disordered" evidence="1">
    <location>
        <begin position="222"/>
        <end position="274"/>
    </location>
</feature>
<name>A0A3R7KX22_TRYRA</name>
<evidence type="ECO:0000313" key="2">
    <source>
        <dbReference type="EMBL" id="RNF03080.1"/>
    </source>
</evidence>
<gene>
    <name evidence="2" type="ORF">TraAM80_05957</name>
</gene>
<evidence type="ECO:0000256" key="1">
    <source>
        <dbReference type="SAM" id="MobiDB-lite"/>
    </source>
</evidence>